<reference evidence="2" key="1">
    <citation type="submission" date="2019-02" db="EMBL/GenBank/DDBJ databases">
        <authorList>
            <person name="Gruber-Vodicka R. H."/>
            <person name="Seah K. B. B."/>
        </authorList>
    </citation>
    <scope>NUCLEOTIDE SEQUENCE</scope>
    <source>
        <strain evidence="2">BECK_BY19</strain>
    </source>
</reference>
<name>A0A451ARQ2_9GAMM</name>
<protein>
    <submittedName>
        <fullName evidence="2">Uncharacterized protein</fullName>
    </submittedName>
</protein>
<gene>
    <name evidence="2" type="ORF">BECKUNK1418H_GA0071006_100520</name>
</gene>
<accession>A0A451ARQ2</accession>
<dbReference type="EMBL" id="CAADGD010000005">
    <property type="protein sequence ID" value="VFK68710.1"/>
    <property type="molecule type" value="Genomic_DNA"/>
</dbReference>
<organism evidence="2">
    <name type="scientific">Candidatus Kentrum sp. UNK</name>
    <dbReference type="NCBI Taxonomy" id="2126344"/>
    <lineage>
        <taxon>Bacteria</taxon>
        <taxon>Pseudomonadati</taxon>
        <taxon>Pseudomonadota</taxon>
        <taxon>Gammaproteobacteria</taxon>
        <taxon>Candidatus Kentrum</taxon>
    </lineage>
</organism>
<proteinExistence type="predicted"/>
<feature type="region of interest" description="Disordered" evidence="1">
    <location>
        <begin position="33"/>
        <end position="53"/>
    </location>
</feature>
<evidence type="ECO:0000256" key="1">
    <source>
        <dbReference type="SAM" id="MobiDB-lite"/>
    </source>
</evidence>
<evidence type="ECO:0000313" key="2">
    <source>
        <dbReference type="EMBL" id="VFK68710.1"/>
    </source>
</evidence>
<dbReference type="AlphaFoldDB" id="A0A451ARQ2"/>
<sequence length="185" mass="20771">MMMPFIWKDFVPEPCFFSVAECSRFLASSRTRSNCRRSSSEKNNRPSSGASARAAKFAKTENNIIPTTNRESTRFMRNISGLHVETEALGLNIRIGFSRNFVSPIHEPMRMPGIASFQPWREALAYSIGIPGTQGGENRGVTCIIGNDGRVLSAESFRKLRHSPAYDHKRHVAQSFLSLVIGYRE</sequence>